<dbReference type="PROSITE" id="PS51387">
    <property type="entry name" value="FAD_PCMH"/>
    <property type="match status" value="1"/>
</dbReference>
<dbReference type="InterPro" id="IPR051312">
    <property type="entry name" value="Diverse_Substr_Oxidored"/>
</dbReference>
<evidence type="ECO:0000259" key="1">
    <source>
        <dbReference type="PROSITE" id="PS51387"/>
    </source>
</evidence>
<dbReference type="Gene3D" id="3.30.390.50">
    <property type="entry name" value="CO dehydrogenase flavoprotein, C-terminal domain"/>
    <property type="match status" value="1"/>
</dbReference>
<accession>A0A645AB47</accession>
<dbReference type="GO" id="GO:0071949">
    <property type="term" value="F:FAD binding"/>
    <property type="evidence" value="ECO:0007669"/>
    <property type="project" value="InterPro"/>
</dbReference>
<comment type="caution">
    <text evidence="2">The sequence shown here is derived from an EMBL/GenBank/DDBJ whole genome shotgun (WGS) entry which is preliminary data.</text>
</comment>
<dbReference type="InterPro" id="IPR016166">
    <property type="entry name" value="FAD-bd_PCMH"/>
</dbReference>
<dbReference type="InterPro" id="IPR002346">
    <property type="entry name" value="Mopterin_DH_FAD-bd"/>
</dbReference>
<evidence type="ECO:0000313" key="2">
    <source>
        <dbReference type="EMBL" id="MPM50435.1"/>
    </source>
</evidence>
<dbReference type="InterPro" id="IPR016169">
    <property type="entry name" value="FAD-bd_PCMH_sub2"/>
</dbReference>
<gene>
    <name evidence="2" type="primary">ndhF_6</name>
    <name evidence="2" type="ORF">SDC9_97174</name>
</gene>
<protein>
    <submittedName>
        <fullName evidence="2">Nicotinate dehydrogenase FAD-subunit</fullName>
        <ecNumber evidence="2">1.17.1.5</ecNumber>
    </submittedName>
</protein>
<name>A0A645AB47_9ZZZZ</name>
<dbReference type="EC" id="1.17.1.5" evidence="2"/>
<sequence>MNALERPRTLDELFSIYRPGMEFVAGGSDWVIKNHGRLAGGTSVADLSLMEELKGISFEGGLLRIGAMETMTDLHRSRLVRKYASALADAAYVMGSEQIRNRATVGGNVANSSPAADTPAPLAALAARAVTASAAGERALTIEEVLGRNKNKLAAGEIIKGFVIPADESRVSAFLKIGSRSQVSISRINIAVSARYEDGLYKEARVYVGTLGSAAQRCVGAEAALGAPGFEEGFPEELCAFAASAIPGRPTLPYKQSALRALAQDVTALLMKRTGRGGADD</sequence>
<dbReference type="PANTHER" id="PTHR42659">
    <property type="entry name" value="XANTHINE DEHYDROGENASE SUBUNIT C-RELATED"/>
    <property type="match status" value="1"/>
</dbReference>
<dbReference type="PANTHER" id="PTHR42659:SF9">
    <property type="entry name" value="XANTHINE DEHYDROGENASE FAD-BINDING SUBUNIT XDHB-RELATED"/>
    <property type="match status" value="1"/>
</dbReference>
<feature type="domain" description="FAD-binding PCMH-type" evidence="1">
    <location>
        <begin position="1"/>
        <end position="169"/>
    </location>
</feature>
<dbReference type="AlphaFoldDB" id="A0A645AB47"/>
<dbReference type="InterPro" id="IPR036683">
    <property type="entry name" value="CO_DH_flav_C_dom_sf"/>
</dbReference>
<dbReference type="Gene3D" id="3.30.465.10">
    <property type="match status" value="1"/>
</dbReference>
<dbReference type="GO" id="GO:0050138">
    <property type="term" value="F:nicotinate dehydrogenase activity"/>
    <property type="evidence" value="ECO:0007669"/>
    <property type="project" value="UniProtKB-EC"/>
</dbReference>
<organism evidence="2">
    <name type="scientific">bioreactor metagenome</name>
    <dbReference type="NCBI Taxonomy" id="1076179"/>
    <lineage>
        <taxon>unclassified sequences</taxon>
        <taxon>metagenomes</taxon>
        <taxon>ecological metagenomes</taxon>
    </lineage>
</organism>
<dbReference type="Pfam" id="PF00941">
    <property type="entry name" value="FAD_binding_5"/>
    <property type="match status" value="1"/>
</dbReference>
<keyword evidence="2" id="KW-0560">Oxidoreductase</keyword>
<proteinExistence type="predicted"/>
<dbReference type="SUPFAM" id="SSF56176">
    <property type="entry name" value="FAD-binding/transporter-associated domain-like"/>
    <property type="match status" value="1"/>
</dbReference>
<dbReference type="EMBL" id="VSSQ01012971">
    <property type="protein sequence ID" value="MPM50435.1"/>
    <property type="molecule type" value="Genomic_DNA"/>
</dbReference>
<dbReference type="SMART" id="SM01092">
    <property type="entry name" value="CO_deh_flav_C"/>
    <property type="match status" value="1"/>
</dbReference>
<dbReference type="InterPro" id="IPR005107">
    <property type="entry name" value="CO_DH_flav_C"/>
</dbReference>
<dbReference type="InterPro" id="IPR036318">
    <property type="entry name" value="FAD-bd_PCMH-like_sf"/>
</dbReference>
<dbReference type="SUPFAM" id="SSF55447">
    <property type="entry name" value="CO dehydrogenase flavoprotein C-terminal domain-like"/>
    <property type="match status" value="1"/>
</dbReference>
<reference evidence="2" key="1">
    <citation type="submission" date="2019-08" db="EMBL/GenBank/DDBJ databases">
        <authorList>
            <person name="Kucharzyk K."/>
            <person name="Murdoch R.W."/>
            <person name="Higgins S."/>
            <person name="Loffler F."/>
        </authorList>
    </citation>
    <scope>NUCLEOTIDE SEQUENCE</scope>
</reference>